<protein>
    <submittedName>
        <fullName evidence="2">HAT dimerization domain-containing protein/transposase-like protein</fullName>
    </submittedName>
</protein>
<dbReference type="SUPFAM" id="SSF53098">
    <property type="entry name" value="Ribonuclease H-like"/>
    <property type="match status" value="1"/>
</dbReference>
<reference evidence="3" key="1">
    <citation type="journal article" date="2019" name="Plant Biotechnol. J.">
        <title>Genome sequencing of the Australian wild diploid species Gossypium australe highlights disease resistance and delayed gland morphogenesis.</title>
        <authorList>
            <person name="Cai Y."/>
            <person name="Cai X."/>
            <person name="Wang Q."/>
            <person name="Wang P."/>
            <person name="Zhang Y."/>
            <person name="Cai C."/>
            <person name="Xu Y."/>
            <person name="Wang K."/>
            <person name="Zhou Z."/>
            <person name="Wang C."/>
            <person name="Geng S."/>
            <person name="Li B."/>
            <person name="Dong Q."/>
            <person name="Hou Y."/>
            <person name="Wang H."/>
            <person name="Ai P."/>
            <person name="Liu Z."/>
            <person name="Yi F."/>
            <person name="Sun M."/>
            <person name="An G."/>
            <person name="Cheng J."/>
            <person name="Zhang Y."/>
            <person name="Shi Q."/>
            <person name="Xie Y."/>
            <person name="Shi X."/>
            <person name="Chang Y."/>
            <person name="Huang F."/>
            <person name="Chen Y."/>
            <person name="Hong S."/>
            <person name="Mi L."/>
            <person name="Sun Q."/>
            <person name="Zhang L."/>
            <person name="Zhou B."/>
            <person name="Peng R."/>
            <person name="Zhang X."/>
            <person name="Liu F."/>
        </authorList>
    </citation>
    <scope>NUCLEOTIDE SEQUENCE [LARGE SCALE GENOMIC DNA]</scope>
    <source>
        <strain evidence="3">cv. PA1801</strain>
    </source>
</reference>
<proteinExistence type="predicted"/>
<dbReference type="GO" id="GO:0046983">
    <property type="term" value="F:protein dimerization activity"/>
    <property type="evidence" value="ECO:0007669"/>
    <property type="project" value="InterPro"/>
</dbReference>
<evidence type="ECO:0000313" key="2">
    <source>
        <dbReference type="EMBL" id="KAA3488538.1"/>
    </source>
</evidence>
<dbReference type="PANTHER" id="PTHR32166">
    <property type="entry name" value="OSJNBA0013A04.12 PROTEIN"/>
    <property type="match status" value="1"/>
</dbReference>
<gene>
    <name evidence="2" type="ORF">EPI10_032282</name>
</gene>
<feature type="domain" description="HAT C-terminal dimerisation" evidence="1">
    <location>
        <begin position="100"/>
        <end position="135"/>
    </location>
</feature>
<dbReference type="InterPro" id="IPR008906">
    <property type="entry name" value="HATC_C_dom"/>
</dbReference>
<sequence>MVTSSEWRRSTYARKTAGLDIMDVINSSRFWKKAVDVLKIQEPLVKVLRMCDGDEKPTMGFIYEAMDKAKLTIQRDCLYYKKYSKIIDRRWSNQLHGDLHSTIEWWINYGSCAPQLQCIAIKVLSQTTLSSNCERN</sequence>
<dbReference type="OrthoDB" id="997896at2759"/>
<dbReference type="Pfam" id="PF05699">
    <property type="entry name" value="Dimer_Tnp_hAT"/>
    <property type="match status" value="1"/>
</dbReference>
<comment type="caution">
    <text evidence="2">The sequence shown here is derived from an EMBL/GenBank/DDBJ whole genome shotgun (WGS) entry which is preliminary data.</text>
</comment>
<keyword evidence="3" id="KW-1185">Reference proteome</keyword>
<accession>A0A5B6X3Y6</accession>
<dbReference type="Proteomes" id="UP000325315">
    <property type="component" value="Unassembled WGS sequence"/>
</dbReference>
<dbReference type="AlphaFoldDB" id="A0A5B6X3Y6"/>
<evidence type="ECO:0000313" key="3">
    <source>
        <dbReference type="Proteomes" id="UP000325315"/>
    </source>
</evidence>
<dbReference type="PANTHER" id="PTHR32166:SF123">
    <property type="entry name" value="BED-TYPE DOMAIN-CONTAINING PROTEIN"/>
    <property type="match status" value="1"/>
</dbReference>
<name>A0A5B6X3Y6_9ROSI</name>
<dbReference type="EMBL" id="SMMG02000001">
    <property type="protein sequence ID" value="KAA3488538.1"/>
    <property type="molecule type" value="Genomic_DNA"/>
</dbReference>
<dbReference type="InterPro" id="IPR012337">
    <property type="entry name" value="RNaseH-like_sf"/>
</dbReference>
<organism evidence="2 3">
    <name type="scientific">Gossypium australe</name>
    <dbReference type="NCBI Taxonomy" id="47621"/>
    <lineage>
        <taxon>Eukaryota</taxon>
        <taxon>Viridiplantae</taxon>
        <taxon>Streptophyta</taxon>
        <taxon>Embryophyta</taxon>
        <taxon>Tracheophyta</taxon>
        <taxon>Spermatophyta</taxon>
        <taxon>Magnoliopsida</taxon>
        <taxon>eudicotyledons</taxon>
        <taxon>Gunneridae</taxon>
        <taxon>Pentapetalae</taxon>
        <taxon>rosids</taxon>
        <taxon>malvids</taxon>
        <taxon>Malvales</taxon>
        <taxon>Malvaceae</taxon>
        <taxon>Malvoideae</taxon>
        <taxon>Gossypium</taxon>
    </lineage>
</organism>
<evidence type="ECO:0000259" key="1">
    <source>
        <dbReference type="Pfam" id="PF05699"/>
    </source>
</evidence>